<dbReference type="Proteomes" id="UP000316213">
    <property type="component" value="Unassembled WGS sequence"/>
</dbReference>
<comment type="caution">
    <text evidence="1">The sequence shown here is derived from an EMBL/GenBank/DDBJ whole genome shotgun (WGS) entry which is preliminary data.</text>
</comment>
<dbReference type="RefSeq" id="WP_197167642.1">
    <property type="nucleotide sequence ID" value="NZ_SJPM01000001.1"/>
</dbReference>
<name>A0A5C6AUU3_9BACT</name>
<reference evidence="1 2" key="1">
    <citation type="submission" date="2019-02" db="EMBL/GenBank/DDBJ databases">
        <title>Deep-cultivation of Planctomycetes and their phenomic and genomic characterization uncovers novel biology.</title>
        <authorList>
            <person name="Wiegand S."/>
            <person name="Jogler M."/>
            <person name="Boedeker C."/>
            <person name="Pinto D."/>
            <person name="Vollmers J."/>
            <person name="Rivas-Marin E."/>
            <person name="Kohn T."/>
            <person name="Peeters S.H."/>
            <person name="Heuer A."/>
            <person name="Rast P."/>
            <person name="Oberbeckmann S."/>
            <person name="Bunk B."/>
            <person name="Jeske O."/>
            <person name="Meyerdierks A."/>
            <person name="Storesund J.E."/>
            <person name="Kallscheuer N."/>
            <person name="Luecker S."/>
            <person name="Lage O.M."/>
            <person name="Pohl T."/>
            <person name="Merkel B.J."/>
            <person name="Hornburger P."/>
            <person name="Mueller R.-W."/>
            <person name="Bruemmer F."/>
            <person name="Labrenz M."/>
            <person name="Spormann A.M."/>
            <person name="Op Den Camp H."/>
            <person name="Overmann J."/>
            <person name="Amann R."/>
            <person name="Jetten M.S.M."/>
            <person name="Mascher T."/>
            <person name="Medema M.H."/>
            <person name="Devos D.P."/>
            <person name="Kaster A.-K."/>
            <person name="Ovreas L."/>
            <person name="Rohde M."/>
            <person name="Galperin M.Y."/>
            <person name="Jogler C."/>
        </authorList>
    </citation>
    <scope>NUCLEOTIDE SEQUENCE [LARGE SCALE GENOMIC DNA]</scope>
    <source>
        <strain evidence="1 2">Pla100</strain>
    </source>
</reference>
<sequence length="45" mass="5294">MAIVSKPHVTREEYLHRGKKFQHCRTIPSSMHHVLIAQDRHSIDC</sequence>
<dbReference type="EMBL" id="SJPM01000001">
    <property type="protein sequence ID" value="TWU03500.1"/>
    <property type="molecule type" value="Genomic_DNA"/>
</dbReference>
<dbReference type="AlphaFoldDB" id="A0A5C6AUU3"/>
<keyword evidence="2" id="KW-1185">Reference proteome</keyword>
<organism evidence="1 2">
    <name type="scientific">Neorhodopirellula pilleata</name>
    <dbReference type="NCBI Taxonomy" id="2714738"/>
    <lineage>
        <taxon>Bacteria</taxon>
        <taxon>Pseudomonadati</taxon>
        <taxon>Planctomycetota</taxon>
        <taxon>Planctomycetia</taxon>
        <taxon>Pirellulales</taxon>
        <taxon>Pirellulaceae</taxon>
        <taxon>Neorhodopirellula</taxon>
    </lineage>
</organism>
<evidence type="ECO:0000313" key="1">
    <source>
        <dbReference type="EMBL" id="TWU03500.1"/>
    </source>
</evidence>
<evidence type="ECO:0000313" key="2">
    <source>
        <dbReference type="Proteomes" id="UP000316213"/>
    </source>
</evidence>
<proteinExistence type="predicted"/>
<gene>
    <name evidence="1" type="ORF">Pla100_04270</name>
</gene>
<protein>
    <submittedName>
        <fullName evidence="1">Uncharacterized protein</fullName>
    </submittedName>
</protein>
<accession>A0A5C6AUU3</accession>